<feature type="non-terminal residue" evidence="3">
    <location>
        <position position="499"/>
    </location>
</feature>
<evidence type="ECO:0000256" key="1">
    <source>
        <dbReference type="SAM" id="MobiDB-lite"/>
    </source>
</evidence>
<gene>
    <name evidence="3" type="ORF">BKA67DRAFT_488302</name>
</gene>
<feature type="non-terminal residue" evidence="3">
    <location>
        <position position="1"/>
    </location>
</feature>
<dbReference type="InterPro" id="IPR031728">
    <property type="entry name" value="GlcAase_C"/>
</dbReference>
<evidence type="ECO:0000259" key="2">
    <source>
        <dbReference type="Pfam" id="PF16862"/>
    </source>
</evidence>
<dbReference type="Gene3D" id="3.20.20.80">
    <property type="entry name" value="Glycosidases"/>
    <property type="match status" value="1"/>
</dbReference>
<dbReference type="PANTHER" id="PTHR36183:SF2">
    <property type="entry name" value="BETA-GLUCURONIDASE C-TERMINAL DOMAIN-CONTAINING PROTEIN"/>
    <property type="match status" value="1"/>
</dbReference>
<dbReference type="InterPro" id="IPR017853">
    <property type="entry name" value="GH"/>
</dbReference>
<dbReference type="RefSeq" id="XP_045962490.1">
    <property type="nucleotide sequence ID" value="XM_046096947.1"/>
</dbReference>
<feature type="compositionally biased region" description="Polar residues" evidence="1">
    <location>
        <begin position="445"/>
        <end position="454"/>
    </location>
</feature>
<evidence type="ECO:0000313" key="4">
    <source>
        <dbReference type="Proteomes" id="UP000758603"/>
    </source>
</evidence>
<sequence>SGPINPSFAGFGIEPSNLFSFTGYDEPNALTFNLIDNLVSYTGKPPHVRLGGNTQDYMIFRKDQTEWTWVKNPHPIGQGDYACDHMLIGPRFFEAANRFPEGTPITWGLNLAYKEDDWADQITTMARQVVESCPNLKLVSFEIGNEPDLYLQNAFRSDGWGGRAYTKDWLERAKVIYEQVLKPNDIATDFFEPGCTASTSGTDFQIQDLASFGIDAQAAESETSYVASWNQHDYYYYIGVSNYPLTLSHFMQLSTTEDQFVSWSKQVAQAWATPYGYALREMGVVGPVGLRGITDTFGAALWALNFLLYAASLGIATVQFHMTDDSEASLWLPLAMNGRRPFVRPIYYSFAAFDQIIGPTCTAQVAPVPVALVGGGGVPEGYYGYVRAYAVYQAGKWQSLVLINSKLTSDGAAGDEIPGLTVRVALPAKLAGQKVVLSYLSGASSNATEGTTWNGLEYESSGDGTPSQKDDGLSGRTASVGEDGTLELLVRDSRAVVAS</sequence>
<feature type="region of interest" description="Disordered" evidence="1">
    <location>
        <begin position="445"/>
        <end position="480"/>
    </location>
</feature>
<dbReference type="AlphaFoldDB" id="A0A9P8UTX1"/>
<evidence type="ECO:0000313" key="3">
    <source>
        <dbReference type="EMBL" id="KAH6658256.1"/>
    </source>
</evidence>
<dbReference type="Proteomes" id="UP000758603">
    <property type="component" value="Unassembled WGS sequence"/>
</dbReference>
<dbReference type="InterPro" id="IPR052974">
    <property type="entry name" value="GH79_Enzymes"/>
</dbReference>
<reference evidence="3" key="1">
    <citation type="journal article" date="2021" name="Nat. Commun.">
        <title>Genetic determinants of endophytism in the Arabidopsis root mycobiome.</title>
        <authorList>
            <person name="Mesny F."/>
            <person name="Miyauchi S."/>
            <person name="Thiergart T."/>
            <person name="Pickel B."/>
            <person name="Atanasova L."/>
            <person name="Karlsson M."/>
            <person name="Huettel B."/>
            <person name="Barry K.W."/>
            <person name="Haridas S."/>
            <person name="Chen C."/>
            <person name="Bauer D."/>
            <person name="Andreopoulos W."/>
            <person name="Pangilinan J."/>
            <person name="LaButti K."/>
            <person name="Riley R."/>
            <person name="Lipzen A."/>
            <person name="Clum A."/>
            <person name="Drula E."/>
            <person name="Henrissat B."/>
            <person name="Kohler A."/>
            <person name="Grigoriev I.V."/>
            <person name="Martin F.M."/>
            <person name="Hacquard S."/>
        </authorList>
    </citation>
    <scope>NUCLEOTIDE SEQUENCE</scope>
    <source>
        <strain evidence="3">MPI-SDFR-AT-0073</strain>
    </source>
</reference>
<feature type="domain" description="Beta-glucuronidase C-terminal" evidence="2">
    <location>
        <begin position="388"/>
        <end position="497"/>
    </location>
</feature>
<keyword evidence="4" id="KW-1185">Reference proteome</keyword>
<dbReference type="EMBL" id="JAGPXC010000002">
    <property type="protein sequence ID" value="KAH6658256.1"/>
    <property type="molecule type" value="Genomic_DNA"/>
</dbReference>
<name>A0A9P8UTX1_9PEZI</name>
<dbReference type="GeneID" id="70125839"/>
<dbReference type="Pfam" id="PF16862">
    <property type="entry name" value="Glyco_hydro_79C"/>
    <property type="match status" value="1"/>
</dbReference>
<dbReference type="PANTHER" id="PTHR36183">
    <property type="entry name" value="BETA-GLUCURONIDASE"/>
    <property type="match status" value="1"/>
</dbReference>
<comment type="caution">
    <text evidence="3">The sequence shown here is derived from an EMBL/GenBank/DDBJ whole genome shotgun (WGS) entry which is preliminary data.</text>
</comment>
<organism evidence="3 4">
    <name type="scientific">Truncatella angustata</name>
    <dbReference type="NCBI Taxonomy" id="152316"/>
    <lineage>
        <taxon>Eukaryota</taxon>
        <taxon>Fungi</taxon>
        <taxon>Dikarya</taxon>
        <taxon>Ascomycota</taxon>
        <taxon>Pezizomycotina</taxon>
        <taxon>Sordariomycetes</taxon>
        <taxon>Xylariomycetidae</taxon>
        <taxon>Amphisphaeriales</taxon>
        <taxon>Sporocadaceae</taxon>
        <taxon>Truncatella</taxon>
    </lineage>
</organism>
<dbReference type="SUPFAM" id="SSF51445">
    <property type="entry name" value="(Trans)glycosidases"/>
    <property type="match status" value="1"/>
</dbReference>
<proteinExistence type="predicted"/>
<dbReference type="OrthoDB" id="2796951at2759"/>
<protein>
    <recommendedName>
        <fullName evidence="2">Beta-glucuronidase C-terminal domain-containing protein</fullName>
    </recommendedName>
</protein>
<accession>A0A9P8UTX1</accession>